<evidence type="ECO:0000259" key="5">
    <source>
        <dbReference type="PROSITE" id="PS50206"/>
    </source>
</evidence>
<reference key="1">
    <citation type="submission" date="2008-12" db="EMBL/GenBank/DDBJ databases">
        <title>Complete genome sequence of Rhodobacter capsulatus SB1003.</title>
        <authorList>
            <person name="Strnad H."/>
            <person name="Lapidus A."/>
            <person name="Vlcek C."/>
            <person name="Ulbrich P."/>
            <person name="Paces J."/>
            <person name="Maltsev N."/>
            <person name="Kumar V."/>
            <person name="Kogan Y."/>
            <person name="Milgram A."/>
            <person name="Rebrekov D."/>
            <person name="Mazur M."/>
            <person name="Cox R."/>
            <person name="Kyrpides N."/>
            <person name="Kolar M."/>
            <person name="Sachova J."/>
            <person name="Ridl J."/>
            <person name="Ivanova N."/>
            <person name="Kapatral V."/>
            <person name="Los T."/>
            <person name="Lykidis A."/>
            <person name="Mikhailova N."/>
            <person name="Reznik G."/>
            <person name="Vasieva O."/>
            <person name="Fonstein M."/>
            <person name="Paces V."/>
            <person name="Haselkorn R."/>
        </authorList>
    </citation>
    <scope>NUCLEOTIDE SEQUENCE</scope>
    <source>
        <strain>SB1003</strain>
    </source>
</reference>
<dbReference type="EC" id="3.1.3.48" evidence="1"/>
<dbReference type="PROSITE" id="PS50206">
    <property type="entry name" value="RHODANESE_3"/>
    <property type="match status" value="1"/>
</dbReference>
<feature type="domain" description="Tyrosine specific protein phosphatases" evidence="4">
    <location>
        <begin position="153"/>
        <end position="204"/>
    </location>
</feature>
<dbReference type="InterPro" id="IPR001763">
    <property type="entry name" value="Rhodanese-like_dom"/>
</dbReference>
<dbReference type="SMART" id="SM00404">
    <property type="entry name" value="PTPc_motif"/>
    <property type="match status" value="1"/>
</dbReference>
<dbReference type="PROSITE" id="PS50056">
    <property type="entry name" value="TYR_PHOSPHATASE_2"/>
    <property type="match status" value="1"/>
</dbReference>
<accession>D5AQF6</accession>
<protein>
    <recommendedName>
        <fullName evidence="1">protein-tyrosine-phosphatase</fullName>
        <ecNumber evidence="1">3.1.3.48</ecNumber>
    </recommendedName>
</protein>
<keyword evidence="7" id="KW-1185">Reference proteome</keyword>
<dbReference type="HOGENOM" id="CLU_612326_0_0_5"/>
<gene>
    <name evidence="6" type="ordered locus">RCAP_rcc03018</name>
</gene>
<dbReference type="InterPro" id="IPR057023">
    <property type="entry name" value="PTP-SAK"/>
</dbReference>
<sequence>MKNARHRPCDVTGPWAPPGRPILPRTTRGSWPAPHQPYHPLQIAEVPAGPGLGRIGITFCPGKHDRAAMSGAWARDLGLDLDAIADWGAAHVLTLVEPQELGMLKVPDLGTQVRARGMDWHPLPIADYSVPTPAFEARWQAEGRVIRAALRAGADVVVHCKGGLGRAGMIAARLLVELGADPKAAVNAVRTARPGAIETPAQLALVRATLPLAEPARVDPAQLTRVGGRLGSNPGGIWADAAGGRLYVKELESPAHARNEYLAAALYRLAGAPVLSYLPCAAPDQVATVFVDLEKSRLSQLDPAERAQAWRWFGVHAWLANWDAAGFQGDNQGVIGGVVTTLDVGGALDFRAQGDPKGRAFGPTVPEVDRLRTDPDNPFAVALFGPMPPDALRAALMVVIGLPEAAIRIVVARFGGRAALAETLLARKADLARQLTQMPESASSFGT</sequence>
<dbReference type="STRING" id="272942.RCAP_rcc03018"/>
<keyword evidence="2" id="KW-0378">Hydrolase</keyword>
<organism evidence="6 7">
    <name type="scientific">Rhodobacter capsulatus (strain ATCC BAA-309 / NBRC 16581 / SB1003)</name>
    <dbReference type="NCBI Taxonomy" id="272942"/>
    <lineage>
        <taxon>Bacteria</taxon>
        <taxon>Pseudomonadati</taxon>
        <taxon>Pseudomonadota</taxon>
        <taxon>Alphaproteobacteria</taxon>
        <taxon>Rhodobacterales</taxon>
        <taxon>Rhodobacter group</taxon>
        <taxon>Rhodobacter</taxon>
    </lineage>
</organism>
<feature type="region of interest" description="Disordered" evidence="3">
    <location>
        <begin position="1"/>
        <end position="22"/>
    </location>
</feature>
<dbReference type="AlphaFoldDB" id="D5AQF6"/>
<name>D5AQF6_RHOCB</name>
<evidence type="ECO:0000259" key="4">
    <source>
        <dbReference type="PROSITE" id="PS50056"/>
    </source>
</evidence>
<evidence type="ECO:0000256" key="1">
    <source>
        <dbReference type="ARBA" id="ARBA00013064"/>
    </source>
</evidence>
<reference evidence="6 7" key="2">
    <citation type="journal article" date="2010" name="J. Bacteriol.">
        <title>Complete genome sequence of the photosynthetic purple nonsulfur bacterium Rhodobacter capsulatus SB 1003.</title>
        <authorList>
            <person name="Strnad H."/>
            <person name="Lapidus A."/>
            <person name="Paces J."/>
            <person name="Ulbrich P."/>
            <person name="Vlcek C."/>
            <person name="Paces V."/>
            <person name="Haselkorn R."/>
        </authorList>
    </citation>
    <scope>NUCLEOTIDE SEQUENCE [LARGE SCALE GENOMIC DNA]</scope>
    <source>
        <strain evidence="7">ATCC BAA-309 / NBRC 16581 / SB1003</strain>
    </source>
</reference>
<evidence type="ECO:0000313" key="7">
    <source>
        <dbReference type="Proteomes" id="UP000002361"/>
    </source>
</evidence>
<dbReference type="Pfam" id="PF22784">
    <property type="entry name" value="PTP-SAK"/>
    <property type="match status" value="1"/>
</dbReference>
<dbReference type="EMBL" id="CP001312">
    <property type="protein sequence ID" value="ADE86745.1"/>
    <property type="molecule type" value="Genomic_DNA"/>
</dbReference>
<dbReference type="Gene3D" id="3.90.190.10">
    <property type="entry name" value="Protein tyrosine phosphatase superfamily"/>
    <property type="match status" value="1"/>
</dbReference>
<dbReference type="KEGG" id="rcp:RCAP_rcc03018"/>
<dbReference type="PANTHER" id="PTHR23339">
    <property type="entry name" value="TYROSINE SPECIFIC PROTEIN PHOSPHATASE AND DUAL SPECIFICITY PROTEIN PHOSPHATASE"/>
    <property type="match status" value="1"/>
</dbReference>
<dbReference type="SUPFAM" id="SSF52799">
    <property type="entry name" value="(Phosphotyrosine protein) phosphatases II"/>
    <property type="match status" value="1"/>
</dbReference>
<proteinExistence type="predicted"/>
<evidence type="ECO:0000313" key="6">
    <source>
        <dbReference type="EMBL" id="ADE86745.1"/>
    </source>
</evidence>
<dbReference type="eggNOG" id="COG2453">
    <property type="taxonomic scope" value="Bacteria"/>
</dbReference>
<dbReference type="Proteomes" id="UP000002361">
    <property type="component" value="Chromosome"/>
</dbReference>
<dbReference type="CDD" id="cd14505">
    <property type="entry name" value="CDKN3-like"/>
    <property type="match status" value="1"/>
</dbReference>
<evidence type="ECO:0000256" key="2">
    <source>
        <dbReference type="ARBA" id="ARBA00022801"/>
    </source>
</evidence>
<feature type="domain" description="Rhodanese" evidence="5">
    <location>
        <begin position="134"/>
        <end position="198"/>
    </location>
</feature>
<dbReference type="FunFam" id="3.90.190.10:FF:000157">
    <property type="entry name" value="Protein-tyrosine phosphatase"/>
    <property type="match status" value="1"/>
</dbReference>
<dbReference type="InterPro" id="IPR003595">
    <property type="entry name" value="Tyr_Pase_cat"/>
</dbReference>
<dbReference type="InterPro" id="IPR029021">
    <property type="entry name" value="Prot-tyrosine_phosphatase-like"/>
</dbReference>
<dbReference type="InterPro" id="IPR000387">
    <property type="entry name" value="Tyr_Pase_dom"/>
</dbReference>
<evidence type="ECO:0000256" key="3">
    <source>
        <dbReference type="SAM" id="MobiDB-lite"/>
    </source>
</evidence>
<dbReference type="GO" id="GO:0004725">
    <property type="term" value="F:protein tyrosine phosphatase activity"/>
    <property type="evidence" value="ECO:0007669"/>
    <property type="project" value="UniProtKB-EC"/>
</dbReference>
<dbReference type="InterPro" id="IPR050561">
    <property type="entry name" value="PTP"/>
</dbReference>